<dbReference type="Proteomes" id="UP001365781">
    <property type="component" value="Unassembled WGS sequence"/>
</dbReference>
<sequence>MSRDRQHLIHGAVSTITALRDLPLTEQQVEVLAVDLTPFLAAMLADTDAELADLVPVEYALTEQADPTDRTVSEYDGCTSYIHPEVEEDSPAALLALELRRQPDVTATDVPTRTHLTLTVQPQSLYGWRWWRGKLAVGSILRHGSVVSGTGHYGEITVQLRGSNVGGLLDAQAVQRSARKLQGFLAESPVGHPW</sequence>
<protein>
    <submittedName>
        <fullName evidence="1">Uncharacterized protein</fullName>
    </submittedName>
</protein>
<keyword evidence="2" id="KW-1185">Reference proteome</keyword>
<accession>A0ABU8GJD0</accession>
<evidence type="ECO:0000313" key="1">
    <source>
        <dbReference type="EMBL" id="MEI5612506.1"/>
    </source>
</evidence>
<comment type="caution">
    <text evidence="1">The sequence shown here is derived from an EMBL/GenBank/DDBJ whole genome shotgun (WGS) entry which is preliminary data.</text>
</comment>
<evidence type="ECO:0000313" key="2">
    <source>
        <dbReference type="Proteomes" id="UP001365781"/>
    </source>
</evidence>
<dbReference type="RefSeq" id="WP_336558910.1">
    <property type="nucleotide sequence ID" value="NZ_JBBAYM010000017.1"/>
</dbReference>
<dbReference type="EMBL" id="JBBAYM010000017">
    <property type="protein sequence ID" value="MEI5612506.1"/>
    <property type="molecule type" value="Genomic_DNA"/>
</dbReference>
<organism evidence="1 2">
    <name type="scientific">Streptomyces brasiliscabiei</name>
    <dbReference type="NCBI Taxonomy" id="2736302"/>
    <lineage>
        <taxon>Bacteria</taxon>
        <taxon>Bacillati</taxon>
        <taxon>Actinomycetota</taxon>
        <taxon>Actinomycetes</taxon>
        <taxon>Kitasatosporales</taxon>
        <taxon>Streptomycetaceae</taxon>
        <taxon>Streptomyces</taxon>
    </lineage>
</organism>
<gene>
    <name evidence="1" type="ORF">WB403_25440</name>
</gene>
<name>A0ABU8GJD0_9ACTN</name>
<proteinExistence type="predicted"/>
<reference evidence="1 2" key="1">
    <citation type="submission" date="2024-03" db="EMBL/GenBank/DDBJ databases">
        <title>First Report of Pectobacterium brasiliscabiei causing potato scab in china.</title>
        <authorList>
            <person name="Handique U."/>
        </authorList>
    </citation>
    <scope>NUCLEOTIDE SEQUENCE [LARGE SCALE GENOMIC DNA]</scope>
    <source>
        <strain evidence="1 2">ZRIMU1503</strain>
    </source>
</reference>